<name>E4KPS2_9LACT</name>
<evidence type="ECO:0000256" key="2">
    <source>
        <dbReference type="ARBA" id="ARBA00022448"/>
    </source>
</evidence>
<dbReference type="RefSeq" id="WP_006418142.1">
    <property type="nucleotide sequence ID" value="NZ_AENN01000015.1"/>
</dbReference>
<evidence type="ECO:0000313" key="8">
    <source>
        <dbReference type="EMBL" id="EFR30939.1"/>
    </source>
</evidence>
<protein>
    <submittedName>
        <fullName evidence="8">ABC transporter, permease protein</fullName>
    </submittedName>
</protein>
<dbReference type="eggNOG" id="COG1174">
    <property type="taxonomic scope" value="Bacteria"/>
</dbReference>
<keyword evidence="2 6" id="KW-0813">Transport</keyword>
<evidence type="ECO:0000256" key="4">
    <source>
        <dbReference type="ARBA" id="ARBA00022989"/>
    </source>
</evidence>
<feature type="transmembrane region" description="Helical" evidence="6">
    <location>
        <begin position="85"/>
        <end position="112"/>
    </location>
</feature>
<evidence type="ECO:0000256" key="5">
    <source>
        <dbReference type="ARBA" id="ARBA00023136"/>
    </source>
</evidence>
<dbReference type="GO" id="GO:0005886">
    <property type="term" value="C:plasma membrane"/>
    <property type="evidence" value="ECO:0007669"/>
    <property type="project" value="UniProtKB-SubCell"/>
</dbReference>
<dbReference type="InterPro" id="IPR051204">
    <property type="entry name" value="ABC_transp_perm/SBD"/>
</dbReference>
<feature type="transmembrane region" description="Helical" evidence="6">
    <location>
        <begin position="132"/>
        <end position="160"/>
    </location>
</feature>
<proteinExistence type="inferred from homology"/>
<keyword evidence="3 6" id="KW-0812">Transmembrane</keyword>
<evidence type="ECO:0000313" key="9">
    <source>
        <dbReference type="Proteomes" id="UP000005990"/>
    </source>
</evidence>
<dbReference type="PANTHER" id="PTHR30177">
    <property type="entry name" value="GLYCINE BETAINE/L-PROLINE TRANSPORT SYSTEM PERMEASE PROTEIN PROW"/>
    <property type="match status" value="1"/>
</dbReference>
<gene>
    <name evidence="8" type="ORF">HMPREF9257_1561</name>
</gene>
<comment type="similarity">
    <text evidence="6">Belongs to the binding-protein-dependent transport system permease family.</text>
</comment>
<dbReference type="Pfam" id="PF00528">
    <property type="entry name" value="BPD_transp_1"/>
    <property type="match status" value="1"/>
</dbReference>
<dbReference type="AlphaFoldDB" id="E4KPS2"/>
<dbReference type="Gene3D" id="1.10.3720.10">
    <property type="entry name" value="MetI-like"/>
    <property type="match status" value="1"/>
</dbReference>
<comment type="subcellular location">
    <subcellularLocation>
        <location evidence="6">Cell membrane</location>
        <topology evidence="6">Multi-pass membrane protein</topology>
    </subcellularLocation>
    <subcellularLocation>
        <location evidence="1">Membrane</location>
        <topology evidence="1">Multi-pass membrane protein</topology>
    </subcellularLocation>
</comment>
<keyword evidence="4 6" id="KW-1133">Transmembrane helix</keyword>
<feature type="transmembrane region" description="Helical" evidence="6">
    <location>
        <begin position="20"/>
        <end position="43"/>
    </location>
</feature>
<dbReference type="PROSITE" id="PS50928">
    <property type="entry name" value="ABC_TM1"/>
    <property type="match status" value="1"/>
</dbReference>
<dbReference type="STRING" id="908337.HMPREF9257_1561"/>
<dbReference type="Proteomes" id="UP000005990">
    <property type="component" value="Unassembled WGS sequence"/>
</dbReference>
<evidence type="ECO:0000256" key="1">
    <source>
        <dbReference type="ARBA" id="ARBA00004141"/>
    </source>
</evidence>
<sequence length="209" mass="22470">MLNDMITYFQSNSSMYWLYVGQHIGLSLTALGAAFILAFSLAYWASRHQLSRQMIFFLAQGLRVIPSLAVLFIMIPFLGVGRTPALLALVFLALPPLIMNMTLGFMEVPAVLKETGLAMGMSSGQLFKRVTLPLALPHILTGIKLALVEIIASATLATYIGAGGLGSLIVTGLGLYRMDLLVIGGGSVAILSLFSLILMDYLVKVSEKS</sequence>
<feature type="transmembrane region" description="Helical" evidence="6">
    <location>
        <begin position="55"/>
        <end position="79"/>
    </location>
</feature>
<reference evidence="8 9" key="1">
    <citation type="submission" date="2010-10" db="EMBL/GenBank/DDBJ databases">
        <authorList>
            <person name="Durkin A.S."/>
            <person name="Madupu R."/>
            <person name="Torralba M."/>
            <person name="Gillis M."/>
            <person name="Methe B."/>
            <person name="Sutton G."/>
            <person name="Nelson K.E."/>
        </authorList>
    </citation>
    <scope>NUCLEOTIDE SEQUENCE [LARGE SCALE GENOMIC DNA]</scope>
    <source>
        <strain evidence="8 9">ACS-139-V-Col8</strain>
    </source>
</reference>
<dbReference type="PANTHER" id="PTHR30177:SF4">
    <property type="entry name" value="OSMOPROTECTANT IMPORT PERMEASE PROTEIN OSMW"/>
    <property type="match status" value="1"/>
</dbReference>
<comment type="caution">
    <text evidence="8">The sequence shown here is derived from an EMBL/GenBank/DDBJ whole genome shotgun (WGS) entry which is preliminary data.</text>
</comment>
<evidence type="ECO:0000256" key="3">
    <source>
        <dbReference type="ARBA" id="ARBA00022692"/>
    </source>
</evidence>
<dbReference type="CDD" id="cd06261">
    <property type="entry name" value="TM_PBP2"/>
    <property type="match status" value="1"/>
</dbReference>
<evidence type="ECO:0000259" key="7">
    <source>
        <dbReference type="PROSITE" id="PS50928"/>
    </source>
</evidence>
<feature type="domain" description="ABC transmembrane type-1" evidence="7">
    <location>
        <begin position="20"/>
        <end position="199"/>
    </location>
</feature>
<evidence type="ECO:0000256" key="6">
    <source>
        <dbReference type="RuleBase" id="RU363032"/>
    </source>
</evidence>
<dbReference type="InterPro" id="IPR035906">
    <property type="entry name" value="MetI-like_sf"/>
</dbReference>
<dbReference type="EMBL" id="AENN01000015">
    <property type="protein sequence ID" value="EFR30939.1"/>
    <property type="molecule type" value="Genomic_DNA"/>
</dbReference>
<feature type="transmembrane region" description="Helical" evidence="6">
    <location>
        <begin position="180"/>
        <end position="203"/>
    </location>
</feature>
<dbReference type="InterPro" id="IPR000515">
    <property type="entry name" value="MetI-like"/>
</dbReference>
<accession>E4KPS2</accession>
<organism evidence="8 9">
    <name type="scientific">Eremococcus coleocola ACS-139-V-Col8</name>
    <dbReference type="NCBI Taxonomy" id="908337"/>
    <lineage>
        <taxon>Bacteria</taxon>
        <taxon>Bacillati</taxon>
        <taxon>Bacillota</taxon>
        <taxon>Bacilli</taxon>
        <taxon>Lactobacillales</taxon>
        <taxon>Aerococcaceae</taxon>
        <taxon>Eremococcus</taxon>
    </lineage>
</organism>
<dbReference type="GO" id="GO:0055085">
    <property type="term" value="P:transmembrane transport"/>
    <property type="evidence" value="ECO:0007669"/>
    <property type="project" value="InterPro"/>
</dbReference>
<dbReference type="GO" id="GO:0031460">
    <property type="term" value="P:glycine betaine transport"/>
    <property type="evidence" value="ECO:0007669"/>
    <property type="project" value="TreeGrafter"/>
</dbReference>
<keyword evidence="9" id="KW-1185">Reference proteome</keyword>
<keyword evidence="5 6" id="KW-0472">Membrane</keyword>
<dbReference type="SUPFAM" id="SSF161098">
    <property type="entry name" value="MetI-like"/>
    <property type="match status" value="1"/>
</dbReference>